<reference evidence="1" key="1">
    <citation type="submission" date="2014-09" db="EMBL/GenBank/DDBJ databases">
        <authorList>
            <person name="Magalhaes I.L.F."/>
            <person name="Oliveira U."/>
            <person name="Santos F.R."/>
            <person name="Vidigal T.H.D.A."/>
            <person name="Brescovit A.D."/>
            <person name="Santos A.J."/>
        </authorList>
    </citation>
    <scope>NUCLEOTIDE SEQUENCE</scope>
    <source>
        <tissue evidence="1">Shoot tissue taken approximately 20 cm above the soil surface</tissue>
    </source>
</reference>
<evidence type="ECO:0000313" key="1">
    <source>
        <dbReference type="EMBL" id="JAD82529.1"/>
    </source>
</evidence>
<organism evidence="1">
    <name type="scientific">Arundo donax</name>
    <name type="common">Giant reed</name>
    <name type="synonym">Donax arundinaceus</name>
    <dbReference type="NCBI Taxonomy" id="35708"/>
    <lineage>
        <taxon>Eukaryota</taxon>
        <taxon>Viridiplantae</taxon>
        <taxon>Streptophyta</taxon>
        <taxon>Embryophyta</taxon>
        <taxon>Tracheophyta</taxon>
        <taxon>Spermatophyta</taxon>
        <taxon>Magnoliopsida</taxon>
        <taxon>Liliopsida</taxon>
        <taxon>Poales</taxon>
        <taxon>Poaceae</taxon>
        <taxon>PACMAD clade</taxon>
        <taxon>Arundinoideae</taxon>
        <taxon>Arundineae</taxon>
        <taxon>Arundo</taxon>
    </lineage>
</organism>
<name>A0A0A9D1P9_ARUDO</name>
<dbReference type="EMBL" id="GBRH01215366">
    <property type="protein sequence ID" value="JAD82529.1"/>
    <property type="molecule type" value="Transcribed_RNA"/>
</dbReference>
<accession>A0A0A9D1P9</accession>
<dbReference type="AlphaFoldDB" id="A0A0A9D1P9"/>
<reference evidence="1" key="2">
    <citation type="journal article" date="2015" name="Data Brief">
        <title>Shoot transcriptome of the giant reed, Arundo donax.</title>
        <authorList>
            <person name="Barrero R.A."/>
            <person name="Guerrero F.D."/>
            <person name="Moolhuijzen P."/>
            <person name="Goolsby J.A."/>
            <person name="Tidwell J."/>
            <person name="Bellgard S.E."/>
            <person name="Bellgard M.I."/>
        </authorList>
    </citation>
    <scope>NUCLEOTIDE SEQUENCE</scope>
    <source>
        <tissue evidence="1">Shoot tissue taken approximately 20 cm above the soil surface</tissue>
    </source>
</reference>
<sequence>MIEIEMEESSLDRHLQDSRCRCRINCAPHKRTAAFLLLFRGD</sequence>
<protein>
    <submittedName>
        <fullName evidence="1">Uncharacterized protein</fullName>
    </submittedName>
</protein>
<proteinExistence type="predicted"/>